<protein>
    <recommendedName>
        <fullName evidence="3">Asp/Glu racemase</fullName>
    </recommendedName>
</protein>
<gene>
    <name evidence="1" type="ordered locus">EAMY_1752</name>
</gene>
<dbReference type="InterPro" id="IPR015942">
    <property type="entry name" value="Asp/Glu/hydantoin_racemase"/>
</dbReference>
<organism evidence="1 2">
    <name type="scientific">Erwinia amylovora (strain CFBP1430)</name>
    <dbReference type="NCBI Taxonomy" id="665029"/>
    <lineage>
        <taxon>Bacteria</taxon>
        <taxon>Pseudomonadati</taxon>
        <taxon>Pseudomonadota</taxon>
        <taxon>Gammaproteobacteria</taxon>
        <taxon>Enterobacterales</taxon>
        <taxon>Erwiniaceae</taxon>
        <taxon>Erwinia</taxon>
    </lineage>
</organism>
<evidence type="ECO:0000313" key="2">
    <source>
        <dbReference type="Proteomes" id="UP000001841"/>
    </source>
</evidence>
<dbReference type="EMBL" id="FN434113">
    <property type="protein sequence ID" value="CBA20702.1"/>
    <property type="molecule type" value="Genomic_DNA"/>
</dbReference>
<reference evidence="1 2" key="1">
    <citation type="journal article" date="2010" name="Mol. Plant Microbe Interact.">
        <title>Complete genome sequence of the fire blight pathogen Erwinia amylovora CFBP 1430 and comparison to other Erwinia spp.</title>
        <authorList>
            <person name="Smits T.H."/>
            <person name="Rezzonico F."/>
            <person name="Kamber T."/>
            <person name="Blom J."/>
            <person name="Goesmann A."/>
            <person name="Frey J.E."/>
            <person name="Duffy B."/>
        </authorList>
    </citation>
    <scope>NUCLEOTIDE SEQUENCE [LARGE SCALE GENOMIC DNA]</scope>
    <source>
        <strain evidence="2">CFBP1430</strain>
    </source>
</reference>
<dbReference type="Proteomes" id="UP000001841">
    <property type="component" value="Chromosome"/>
</dbReference>
<accession>D4I2J6</accession>
<dbReference type="KEGG" id="eam:EAMY_1752"/>
<evidence type="ECO:0000313" key="1">
    <source>
        <dbReference type="EMBL" id="CBA20702.1"/>
    </source>
</evidence>
<dbReference type="GO" id="GO:0047661">
    <property type="term" value="F:amino-acid racemase activity"/>
    <property type="evidence" value="ECO:0007669"/>
    <property type="project" value="InterPro"/>
</dbReference>
<dbReference type="HOGENOM" id="CLU_079356_1_1_6"/>
<sequence length="226" mass="24792">MGIFATVKLYPSGESIMTVIACLHAAESNIDLYEQSLRALDEDDIQLLHRVESDLFAQTQTESAVTPAIVAATRQAIEALCQQADAVIVTCTTLGIAVWQAEFNKPVLRIDTTLARVAARYHGNILVLCTARSTLESTSRLFRAFIPGERLYVELIPRAWAWFNRGDIAGYHREIARYILQRPEGMLGCIVLAQASMSGAEKCINSTLAVLSGPQVSLRAAIEALR</sequence>
<name>D4I2J6_ERWAC</name>
<evidence type="ECO:0008006" key="3">
    <source>
        <dbReference type="Google" id="ProtNLM"/>
    </source>
</evidence>
<proteinExistence type="predicted"/>
<dbReference type="eggNOG" id="COG4126">
    <property type="taxonomic scope" value="Bacteria"/>
</dbReference>
<dbReference type="STRING" id="665029.EAMY_1752"/>
<dbReference type="Pfam" id="PF01177">
    <property type="entry name" value="Asp_Glu_race"/>
    <property type="match status" value="1"/>
</dbReference>
<dbReference type="AlphaFoldDB" id="D4I2J6"/>